<evidence type="ECO:0000313" key="2">
    <source>
        <dbReference type="EMBL" id="OGG56924.1"/>
    </source>
</evidence>
<organism evidence="2 3">
    <name type="scientific">Handelsmanbacteria sp. (strain RIFCSPLOWO2_12_FULL_64_10)</name>
    <dbReference type="NCBI Taxonomy" id="1817868"/>
    <lineage>
        <taxon>Bacteria</taxon>
        <taxon>Candidatus Handelsmaniibacteriota</taxon>
    </lineage>
</organism>
<dbReference type="SUPFAM" id="SSF51735">
    <property type="entry name" value="NAD(P)-binding Rossmann-fold domains"/>
    <property type="match status" value="1"/>
</dbReference>
<dbReference type="Gene3D" id="3.40.50.720">
    <property type="entry name" value="NAD(P)-binding Rossmann-like Domain"/>
    <property type="match status" value="1"/>
</dbReference>
<dbReference type="AlphaFoldDB" id="A0A1F6D659"/>
<evidence type="ECO:0000313" key="3">
    <source>
        <dbReference type="Proteomes" id="UP000178606"/>
    </source>
</evidence>
<gene>
    <name evidence="2" type="ORF">A3F84_17635</name>
</gene>
<dbReference type="InterPro" id="IPR036291">
    <property type="entry name" value="NAD(P)-bd_dom_sf"/>
</dbReference>
<reference evidence="2 3" key="1">
    <citation type="journal article" date="2016" name="Nat. Commun.">
        <title>Thousands of microbial genomes shed light on interconnected biogeochemical processes in an aquifer system.</title>
        <authorList>
            <person name="Anantharaman K."/>
            <person name="Brown C.T."/>
            <person name="Hug L.A."/>
            <person name="Sharon I."/>
            <person name="Castelle C.J."/>
            <person name="Probst A.J."/>
            <person name="Thomas B.C."/>
            <person name="Singh A."/>
            <person name="Wilkins M.J."/>
            <person name="Karaoz U."/>
            <person name="Brodie E.L."/>
            <person name="Williams K.H."/>
            <person name="Hubbard S.S."/>
            <person name="Banfield J.F."/>
        </authorList>
    </citation>
    <scope>NUCLEOTIDE SEQUENCE [LARGE SCALE GENOMIC DNA]</scope>
    <source>
        <strain evidence="3">RIFCSPLOWO2_12_FULL_64_10</strain>
    </source>
</reference>
<dbReference type="EMBL" id="MFKF01000022">
    <property type="protein sequence ID" value="OGG56924.1"/>
    <property type="molecule type" value="Genomic_DNA"/>
</dbReference>
<evidence type="ECO:0000259" key="1">
    <source>
        <dbReference type="Pfam" id="PF01370"/>
    </source>
</evidence>
<accession>A0A1F6D659</accession>
<protein>
    <recommendedName>
        <fullName evidence="1">NAD-dependent epimerase/dehydratase domain-containing protein</fullName>
    </recommendedName>
</protein>
<name>A0A1F6D659_HANXR</name>
<feature type="domain" description="NAD-dependent epimerase/dehydratase" evidence="1">
    <location>
        <begin position="9"/>
        <end position="188"/>
    </location>
</feature>
<dbReference type="Proteomes" id="UP000178606">
    <property type="component" value="Unassembled WGS sequence"/>
</dbReference>
<comment type="caution">
    <text evidence="2">The sequence shown here is derived from an EMBL/GenBank/DDBJ whole genome shotgun (WGS) entry which is preliminary data.</text>
</comment>
<dbReference type="InterPro" id="IPR001509">
    <property type="entry name" value="Epimerase_deHydtase"/>
</dbReference>
<dbReference type="Pfam" id="PF01370">
    <property type="entry name" value="Epimerase"/>
    <property type="match status" value="1"/>
</dbReference>
<proteinExistence type="predicted"/>
<sequence length="268" mass="29035">MPAVQSGKVCIFGAGGPVGATAARALKDRYTLRLTDLRAIAEIEGEGKPQSPGAPLPAALGPPHECRTVDVTDYAQVLDAARGMDALINVTVVRPHPVQAFRVNLVGAYNVAKAAVACGIRRVIHTGPLHTGLNHEADYWHDFDVPDDVPLHPGTDLYAITKYLGGQVMRVFAERAGLEVITFLYCNFRPGDGGKAADGSGVHCFVTSWEDTGEAFAHGLRAPEMPHPYEVFFICAPTPHGKYSPAKAERLLGWKARHTFERLYRKKA</sequence>